<dbReference type="EMBL" id="SJPP01000004">
    <property type="protein sequence ID" value="TWU05287.1"/>
    <property type="molecule type" value="Genomic_DNA"/>
</dbReference>
<comment type="caution">
    <text evidence="3">The sequence shown here is derived from an EMBL/GenBank/DDBJ whole genome shotgun (WGS) entry which is preliminary data.</text>
</comment>
<protein>
    <recommendedName>
        <fullName evidence="5">Glycosyl hydrolase family 32 N-terminal domain-containing protein</fullName>
    </recommendedName>
</protein>
<reference evidence="3 4" key="1">
    <citation type="submission" date="2019-02" db="EMBL/GenBank/DDBJ databases">
        <title>Deep-cultivation of Planctomycetes and their phenomic and genomic characterization uncovers novel biology.</title>
        <authorList>
            <person name="Wiegand S."/>
            <person name="Jogler M."/>
            <person name="Boedeker C."/>
            <person name="Pinto D."/>
            <person name="Vollmers J."/>
            <person name="Rivas-Marin E."/>
            <person name="Kohn T."/>
            <person name="Peeters S.H."/>
            <person name="Heuer A."/>
            <person name="Rast P."/>
            <person name="Oberbeckmann S."/>
            <person name="Bunk B."/>
            <person name="Jeske O."/>
            <person name="Meyerdierks A."/>
            <person name="Storesund J.E."/>
            <person name="Kallscheuer N."/>
            <person name="Luecker S."/>
            <person name="Lage O.M."/>
            <person name="Pohl T."/>
            <person name="Merkel B.J."/>
            <person name="Hornburger P."/>
            <person name="Mueller R.-W."/>
            <person name="Bruemmer F."/>
            <person name="Labrenz M."/>
            <person name="Spormann A.M."/>
            <person name="Op Den Camp H."/>
            <person name="Overmann J."/>
            <person name="Amann R."/>
            <person name="Jetten M.S.M."/>
            <person name="Mascher T."/>
            <person name="Medema M.H."/>
            <person name="Devos D.P."/>
            <person name="Kaster A.-K."/>
            <person name="Ovreas L."/>
            <person name="Rohde M."/>
            <person name="Galperin M.Y."/>
            <person name="Jogler C."/>
        </authorList>
    </citation>
    <scope>NUCLEOTIDE SEQUENCE [LARGE SCALE GENOMIC DNA]</scope>
    <source>
        <strain evidence="3 4">CA54</strain>
    </source>
</reference>
<accession>A0A5C6B0I5</accession>
<dbReference type="InterPro" id="IPR023296">
    <property type="entry name" value="Glyco_hydro_beta-prop_sf"/>
</dbReference>
<feature type="transmembrane region" description="Helical" evidence="2">
    <location>
        <begin position="38"/>
        <end position="59"/>
    </location>
</feature>
<keyword evidence="2" id="KW-0812">Transmembrane</keyword>
<dbReference type="Gene3D" id="2.115.10.20">
    <property type="entry name" value="Glycosyl hydrolase domain, family 43"/>
    <property type="match status" value="1"/>
</dbReference>
<feature type="compositionally biased region" description="Polar residues" evidence="1">
    <location>
        <begin position="108"/>
        <end position="118"/>
    </location>
</feature>
<keyword evidence="4" id="KW-1185">Reference proteome</keyword>
<evidence type="ECO:0000313" key="3">
    <source>
        <dbReference type="EMBL" id="TWU05287.1"/>
    </source>
</evidence>
<keyword evidence="2" id="KW-1133">Transmembrane helix</keyword>
<dbReference type="SUPFAM" id="SSF75005">
    <property type="entry name" value="Arabinanase/levansucrase/invertase"/>
    <property type="match status" value="2"/>
</dbReference>
<gene>
    <name evidence="3" type="ORF">CA54_59750</name>
</gene>
<evidence type="ECO:0008006" key="5">
    <source>
        <dbReference type="Google" id="ProtNLM"/>
    </source>
</evidence>
<proteinExistence type="predicted"/>
<name>A0A5C6B0I5_9PLAN</name>
<dbReference type="Proteomes" id="UP000320735">
    <property type="component" value="Unassembled WGS sequence"/>
</dbReference>
<sequence>MMERIETLRIQTDIACNRCTQLLPEMQKMLQVPSVNNISLRLILASLFALVGQILFVTIEAHAAENPPSGFQVPVGQRQLFLDDHGIAQQNNLRRQMHQPEKRGTVIRSPQPTKSIQTRTAPVWDEKAGLYKTWVITVDDNLWQSQDGLNWTPGPKTNMPIMLAVYDPLDPDPARRFKAPLLNRGFAVSPDGITWKQLDLKAIPSSDEGNFSFDAENGLFIHTVKRGGQLGRAVALATSKDFKTWDDHGIVFQTDELDQERGKQHIANRLADATLQQPRYNDPSVYNVDVYNMGVFRYEGLYIGLPALYHAVGSVPNYPNTDGFQLIQLACSRDLKNWQRLGERETFIGPSHIDSGAYDLTQLLPPSAPIVHDDELWFYYTGLKWRSTFNYIGTYPNGRTELIPGRDRDGGGICLAVLRRDGFISLDAGDAEGQIVTPPFKLSGQNLMINADARNGQVRVEVLNPQGEIVAAAKTVAEDSPRKQLQWKQGDLSALKDQTVSLRFTLRNASLFSYWLTD</sequence>
<feature type="region of interest" description="Disordered" evidence="1">
    <location>
        <begin position="97"/>
        <end position="118"/>
    </location>
</feature>
<evidence type="ECO:0000256" key="2">
    <source>
        <dbReference type="SAM" id="Phobius"/>
    </source>
</evidence>
<keyword evidence="2" id="KW-0472">Membrane</keyword>
<evidence type="ECO:0000256" key="1">
    <source>
        <dbReference type="SAM" id="MobiDB-lite"/>
    </source>
</evidence>
<evidence type="ECO:0000313" key="4">
    <source>
        <dbReference type="Proteomes" id="UP000320735"/>
    </source>
</evidence>
<organism evidence="3 4">
    <name type="scientific">Symmachiella macrocystis</name>
    <dbReference type="NCBI Taxonomy" id="2527985"/>
    <lineage>
        <taxon>Bacteria</taxon>
        <taxon>Pseudomonadati</taxon>
        <taxon>Planctomycetota</taxon>
        <taxon>Planctomycetia</taxon>
        <taxon>Planctomycetales</taxon>
        <taxon>Planctomycetaceae</taxon>
        <taxon>Symmachiella</taxon>
    </lineage>
</organism>
<dbReference type="AlphaFoldDB" id="A0A5C6B0I5"/>